<gene>
    <name evidence="3" type="ORF">CAS74_000504</name>
</gene>
<evidence type="ECO:0000313" key="3">
    <source>
        <dbReference type="EMBL" id="OUT24121.1"/>
    </source>
</evidence>
<comment type="caution">
    <text evidence="3">The sequence shown here is derived from an EMBL/GenBank/DDBJ whole genome shotgun (WGS) entry which is preliminary data.</text>
</comment>
<dbReference type="EMBL" id="NHMM01000001">
    <property type="protein sequence ID" value="OUT24121.1"/>
    <property type="molecule type" value="Genomic_DNA"/>
</dbReference>
<evidence type="ECO:0000259" key="2">
    <source>
        <dbReference type="PROSITE" id="PS50033"/>
    </source>
</evidence>
<dbReference type="Gene3D" id="3.10.20.90">
    <property type="entry name" value="Phosphatidylinositol 3-kinase Catalytic Subunit, Chain A, domain 1"/>
    <property type="match status" value="1"/>
</dbReference>
<feature type="region of interest" description="Disordered" evidence="1">
    <location>
        <begin position="386"/>
        <end position="414"/>
    </location>
</feature>
<evidence type="ECO:0000313" key="4">
    <source>
        <dbReference type="Proteomes" id="UP000195871"/>
    </source>
</evidence>
<proteinExistence type="predicted"/>
<sequence>MGSLTFLTDAVSAIKKSVSDNLPLMLYISDHASETIGDNPTDNNNKDEYITRVIIDNKYLSEECISCISEKFIRLKIIKGSTDYLNLLAIMPLFDKVVVPCLFFIYSGQVIDAFPQDIDPIKVEGKIMGLLDKISKQSATLTSSSTPAPPGARVPTTTNVSSPPPEVDQSIRSSNSMFYSTSNTTSQEASSGSNNPSKSNAKSLKEEAAELAALKYRESLLKQRQQAMEDRQRILHLLEQDRRENKPTENVTKQLEVHENIHNVKLQNREKYTIQLKLLDGSTKRVNFKANDRLLDVRSYILKELPEYNSFPFYFFKNIDRITYGDAEELQSLKSLNLNMSTLIIKPMDPEDIPKANITNEYPNTSSFGWFKSKIYSFLWPESNPAASETDNESDKGLVYHTPPSHTPCHDSNSSLRPVLSSFNLYGSQSFLSSSSIDLVQESNSIPPASSTSSQSLPQAPTAITSSPSPPAHSSEACIKKSKNKPDKKKDENNVDNGNSVSIHVPEDQN</sequence>
<dbReference type="AlphaFoldDB" id="A0A1Z8JU91"/>
<dbReference type="SUPFAM" id="SSF54236">
    <property type="entry name" value="Ubiquitin-like"/>
    <property type="match status" value="1"/>
</dbReference>
<feature type="region of interest" description="Disordered" evidence="1">
    <location>
        <begin position="140"/>
        <end position="204"/>
    </location>
</feature>
<feature type="compositionally biased region" description="Polar residues" evidence="1">
    <location>
        <begin position="170"/>
        <end position="196"/>
    </location>
</feature>
<dbReference type="Pfam" id="PF00789">
    <property type="entry name" value="UBX"/>
    <property type="match status" value="1"/>
</dbReference>
<protein>
    <recommendedName>
        <fullName evidence="2">UBX domain-containing protein</fullName>
    </recommendedName>
</protein>
<dbReference type="CDD" id="cd01767">
    <property type="entry name" value="UBX"/>
    <property type="match status" value="1"/>
</dbReference>
<dbReference type="InterPro" id="IPR029071">
    <property type="entry name" value="Ubiquitin-like_domsf"/>
</dbReference>
<organism evidence="3 4">
    <name type="scientific">Pichia kudriavzevii</name>
    <name type="common">Yeast</name>
    <name type="synonym">Issatchenkia orientalis</name>
    <dbReference type="NCBI Taxonomy" id="4909"/>
    <lineage>
        <taxon>Eukaryota</taxon>
        <taxon>Fungi</taxon>
        <taxon>Dikarya</taxon>
        <taxon>Ascomycota</taxon>
        <taxon>Saccharomycotina</taxon>
        <taxon>Pichiomycetes</taxon>
        <taxon>Pichiales</taxon>
        <taxon>Pichiaceae</taxon>
        <taxon>Pichia</taxon>
    </lineage>
</organism>
<feature type="compositionally biased region" description="Basic and acidic residues" evidence="1">
    <location>
        <begin position="484"/>
        <end position="493"/>
    </location>
</feature>
<feature type="domain" description="UBX" evidence="2">
    <location>
        <begin position="267"/>
        <end position="346"/>
    </location>
</feature>
<dbReference type="Pfam" id="PF23187">
    <property type="entry name" value="UBX7_N"/>
    <property type="match status" value="1"/>
</dbReference>
<name>A0A1Z8JU91_PICKU</name>
<dbReference type="VEuPathDB" id="FungiDB:C5L36_0C04900"/>
<dbReference type="InterPro" id="IPR001012">
    <property type="entry name" value="UBX_dom"/>
</dbReference>
<feature type="compositionally biased region" description="Low complexity" evidence="1">
    <location>
        <begin position="443"/>
        <end position="477"/>
    </location>
</feature>
<dbReference type="PANTHER" id="PTHR46424">
    <property type="entry name" value="UBX DOMAIN-CONTAINING PROTEIN 4"/>
    <property type="match status" value="1"/>
</dbReference>
<dbReference type="PROSITE" id="PS50033">
    <property type="entry name" value="UBX"/>
    <property type="match status" value="1"/>
</dbReference>
<accession>A0A1Z8JU91</accession>
<evidence type="ECO:0000256" key="1">
    <source>
        <dbReference type="SAM" id="MobiDB-lite"/>
    </source>
</evidence>
<dbReference type="GO" id="GO:0036503">
    <property type="term" value="P:ERAD pathway"/>
    <property type="evidence" value="ECO:0007669"/>
    <property type="project" value="TreeGrafter"/>
</dbReference>
<feature type="region of interest" description="Disordered" evidence="1">
    <location>
        <begin position="443"/>
        <end position="510"/>
    </location>
</feature>
<reference evidence="3 4" key="1">
    <citation type="submission" date="2017-05" db="EMBL/GenBank/DDBJ databases">
        <title>The Genome Sequence of Candida krusei Ckrusei653.</title>
        <authorList>
            <person name="Cuomo C."/>
            <person name="Forche A."/>
            <person name="Young S."/>
            <person name="Abouelleil A."/>
            <person name="Cao P."/>
            <person name="Chapman S."/>
            <person name="Cusick C."/>
            <person name="Shea T."/>
            <person name="Nusbaum C."/>
            <person name="Birren B."/>
        </authorList>
    </citation>
    <scope>NUCLEOTIDE SEQUENCE [LARGE SCALE GENOMIC DNA]</scope>
    <source>
        <strain evidence="3 4">Ckrusei653</strain>
    </source>
</reference>
<dbReference type="PANTHER" id="PTHR46424:SF1">
    <property type="entry name" value="UBX DOMAIN-CONTAINING PROTEIN 4"/>
    <property type="match status" value="1"/>
</dbReference>
<dbReference type="Proteomes" id="UP000195871">
    <property type="component" value="Unassembled WGS sequence"/>
</dbReference>
<dbReference type="GO" id="GO:0005783">
    <property type="term" value="C:endoplasmic reticulum"/>
    <property type="evidence" value="ECO:0007669"/>
    <property type="project" value="TreeGrafter"/>
</dbReference>